<dbReference type="PANTHER" id="PTHR11712">
    <property type="entry name" value="POLYKETIDE SYNTHASE-RELATED"/>
    <property type="match status" value="1"/>
</dbReference>
<evidence type="ECO:0000259" key="3">
    <source>
        <dbReference type="PROSITE" id="PS52004"/>
    </source>
</evidence>
<dbReference type="PROSITE" id="PS00606">
    <property type="entry name" value="KS3_1"/>
    <property type="match status" value="1"/>
</dbReference>
<dbReference type="InterPro" id="IPR018201">
    <property type="entry name" value="Ketoacyl_synth_AS"/>
</dbReference>
<dbReference type="CDD" id="cd00834">
    <property type="entry name" value="KAS_I_II"/>
    <property type="match status" value="1"/>
</dbReference>
<dbReference type="InterPro" id="IPR000794">
    <property type="entry name" value="Beta-ketoacyl_synthase"/>
</dbReference>
<organism evidence="4">
    <name type="scientific">marine sediment metagenome</name>
    <dbReference type="NCBI Taxonomy" id="412755"/>
    <lineage>
        <taxon>unclassified sequences</taxon>
        <taxon>metagenomes</taxon>
        <taxon>ecological metagenomes</taxon>
    </lineage>
</organism>
<dbReference type="AlphaFoldDB" id="A0A0F9KC04"/>
<evidence type="ECO:0000256" key="2">
    <source>
        <dbReference type="ARBA" id="ARBA00022679"/>
    </source>
</evidence>
<evidence type="ECO:0000313" key="4">
    <source>
        <dbReference type="EMBL" id="KKM79473.1"/>
    </source>
</evidence>
<reference evidence="4" key="1">
    <citation type="journal article" date="2015" name="Nature">
        <title>Complex archaea that bridge the gap between prokaryotes and eukaryotes.</title>
        <authorList>
            <person name="Spang A."/>
            <person name="Saw J.H."/>
            <person name="Jorgensen S.L."/>
            <person name="Zaremba-Niedzwiedzka K."/>
            <person name="Martijn J."/>
            <person name="Lind A.E."/>
            <person name="van Eijk R."/>
            <person name="Schleper C."/>
            <person name="Guy L."/>
            <person name="Ettema T.J."/>
        </authorList>
    </citation>
    <scope>NUCLEOTIDE SEQUENCE</scope>
</reference>
<dbReference type="PROSITE" id="PS52004">
    <property type="entry name" value="KS3_2"/>
    <property type="match status" value="1"/>
</dbReference>
<feature type="domain" description="Ketosynthase family 3 (KS3)" evidence="3">
    <location>
        <begin position="1"/>
        <end position="342"/>
    </location>
</feature>
<sequence length="345" mass="36891">YINNGSRKVGKGSQFAIAATKLALDDSKIDVKNVDLERVGVSIGTTAGEIQILERVNQLRYEKGDDNVDSDLFLKHPCNNIPSNIAIEFGFEGPNTIISTACAAGNYAIGYACDLIKLGRADIMVAGGTDPFSKVAYVGFSKLNAIAPEVCQPFDKNRKGMLIGEGAGMLVLESMEDALARNANIYAEILGYGLSCDGYHITIPQPDGNGVVSAMRKALKYANIKPEDVQHISAHGTGTVANDKAETISIKKVFGEHSKRLAVISIKSMIGHTMGAASAIEAIACALAVKEDIVPPTINYETKDPECDLDFVPNVKREMRVNIALNNAYAFGGNNSCLVLKKFTG</sequence>
<dbReference type="Gene3D" id="3.40.47.10">
    <property type="match status" value="1"/>
</dbReference>
<proteinExistence type="inferred from homology"/>
<accession>A0A0F9KC04</accession>
<dbReference type="FunFam" id="3.40.47.10:FF:000029">
    <property type="entry name" value="3-oxoacyl-[acyl-carrier-protein] synthase 1"/>
    <property type="match status" value="1"/>
</dbReference>
<dbReference type="InterPro" id="IPR014030">
    <property type="entry name" value="Ketoacyl_synth_N"/>
</dbReference>
<dbReference type="PANTHER" id="PTHR11712:SF336">
    <property type="entry name" value="3-OXOACYL-[ACYL-CARRIER-PROTEIN] SYNTHASE, MITOCHONDRIAL"/>
    <property type="match status" value="1"/>
</dbReference>
<name>A0A0F9KC04_9ZZZZ</name>
<dbReference type="EMBL" id="LAZR01008328">
    <property type="protein sequence ID" value="KKM79473.1"/>
    <property type="molecule type" value="Genomic_DNA"/>
</dbReference>
<dbReference type="InterPro" id="IPR016039">
    <property type="entry name" value="Thiolase-like"/>
</dbReference>
<comment type="caution">
    <text evidence="4">The sequence shown here is derived from an EMBL/GenBank/DDBJ whole genome shotgun (WGS) entry which is preliminary data.</text>
</comment>
<dbReference type="Pfam" id="PF02801">
    <property type="entry name" value="Ketoacyl-synt_C"/>
    <property type="match status" value="1"/>
</dbReference>
<dbReference type="GO" id="GO:0004315">
    <property type="term" value="F:3-oxoacyl-[acyl-carrier-protein] synthase activity"/>
    <property type="evidence" value="ECO:0007669"/>
    <property type="project" value="InterPro"/>
</dbReference>
<dbReference type="InterPro" id="IPR020841">
    <property type="entry name" value="PKS_Beta-ketoAc_synthase_dom"/>
</dbReference>
<dbReference type="GO" id="GO:0006633">
    <property type="term" value="P:fatty acid biosynthetic process"/>
    <property type="evidence" value="ECO:0007669"/>
    <property type="project" value="InterPro"/>
</dbReference>
<dbReference type="SUPFAM" id="SSF53901">
    <property type="entry name" value="Thiolase-like"/>
    <property type="match status" value="2"/>
</dbReference>
<dbReference type="Pfam" id="PF00109">
    <property type="entry name" value="ketoacyl-synt"/>
    <property type="match status" value="1"/>
</dbReference>
<dbReference type="SMART" id="SM00825">
    <property type="entry name" value="PKS_KS"/>
    <property type="match status" value="1"/>
</dbReference>
<feature type="non-terminal residue" evidence="4">
    <location>
        <position position="1"/>
    </location>
</feature>
<dbReference type="InterPro" id="IPR014031">
    <property type="entry name" value="Ketoacyl_synth_C"/>
</dbReference>
<gene>
    <name evidence="4" type="ORF">LCGC14_1349530</name>
</gene>
<dbReference type="GO" id="GO:0005829">
    <property type="term" value="C:cytosol"/>
    <property type="evidence" value="ECO:0007669"/>
    <property type="project" value="TreeGrafter"/>
</dbReference>
<comment type="similarity">
    <text evidence="1">Belongs to the thiolase-like superfamily. Beta-ketoacyl-ACP synthases family.</text>
</comment>
<evidence type="ECO:0000256" key="1">
    <source>
        <dbReference type="ARBA" id="ARBA00008467"/>
    </source>
</evidence>
<protein>
    <recommendedName>
        <fullName evidence="3">Ketosynthase family 3 (KS3) domain-containing protein</fullName>
    </recommendedName>
</protein>
<keyword evidence="2" id="KW-0808">Transferase</keyword>